<dbReference type="EMBL" id="OIVN01000174">
    <property type="protein sequence ID" value="SPC75677.1"/>
    <property type="molecule type" value="Genomic_DNA"/>
</dbReference>
<protein>
    <recommendedName>
        <fullName evidence="1">F-box domain-containing protein</fullName>
    </recommendedName>
</protein>
<dbReference type="Pfam" id="PF08268">
    <property type="entry name" value="FBA_3"/>
    <property type="match status" value="1"/>
</dbReference>
<dbReference type="NCBIfam" id="TIGR01640">
    <property type="entry name" value="F_box_assoc_1"/>
    <property type="match status" value="1"/>
</dbReference>
<evidence type="ECO:0000313" key="2">
    <source>
        <dbReference type="EMBL" id="SPC75677.1"/>
    </source>
</evidence>
<feature type="domain" description="F-box" evidence="1">
    <location>
        <begin position="1"/>
        <end position="44"/>
    </location>
</feature>
<dbReference type="CDD" id="cd22157">
    <property type="entry name" value="F-box_AtFBW1-like"/>
    <property type="match status" value="1"/>
</dbReference>
<name>A0A2N9E9M2_FAGSY</name>
<gene>
    <name evidence="2" type="ORF">FSB_LOCUS3559</name>
</gene>
<proteinExistence type="predicted"/>
<dbReference type="InterPro" id="IPR001810">
    <property type="entry name" value="F-box_dom"/>
</dbReference>
<dbReference type="PROSITE" id="PS50181">
    <property type="entry name" value="FBOX"/>
    <property type="match status" value="1"/>
</dbReference>
<reference evidence="2" key="1">
    <citation type="submission" date="2018-02" db="EMBL/GenBank/DDBJ databases">
        <authorList>
            <person name="Cohen D.B."/>
            <person name="Kent A.D."/>
        </authorList>
    </citation>
    <scope>NUCLEOTIDE SEQUENCE</scope>
</reference>
<dbReference type="Gene3D" id="1.20.1280.50">
    <property type="match status" value="1"/>
</dbReference>
<dbReference type="AlphaFoldDB" id="A0A2N9E9M2"/>
<dbReference type="SUPFAM" id="SSF81383">
    <property type="entry name" value="F-box domain"/>
    <property type="match status" value="1"/>
</dbReference>
<dbReference type="InterPro" id="IPR017451">
    <property type="entry name" value="F-box-assoc_interact_dom"/>
</dbReference>
<organism evidence="2">
    <name type="scientific">Fagus sylvatica</name>
    <name type="common">Beechnut</name>
    <dbReference type="NCBI Taxonomy" id="28930"/>
    <lineage>
        <taxon>Eukaryota</taxon>
        <taxon>Viridiplantae</taxon>
        <taxon>Streptophyta</taxon>
        <taxon>Embryophyta</taxon>
        <taxon>Tracheophyta</taxon>
        <taxon>Spermatophyta</taxon>
        <taxon>Magnoliopsida</taxon>
        <taxon>eudicotyledons</taxon>
        <taxon>Gunneridae</taxon>
        <taxon>Pentapetalae</taxon>
        <taxon>rosids</taxon>
        <taxon>fabids</taxon>
        <taxon>Fagales</taxon>
        <taxon>Fagaceae</taxon>
        <taxon>Fagus</taxon>
    </lineage>
</organism>
<dbReference type="Pfam" id="PF00646">
    <property type="entry name" value="F-box"/>
    <property type="match status" value="1"/>
</dbReference>
<dbReference type="PANTHER" id="PTHR31672:SF10">
    <property type="entry name" value="F-BOX DOMAIN-CONTAINING PROTEIN"/>
    <property type="match status" value="1"/>
</dbReference>
<evidence type="ECO:0000259" key="1">
    <source>
        <dbReference type="PROSITE" id="PS50181"/>
    </source>
</evidence>
<dbReference type="InterPro" id="IPR036047">
    <property type="entry name" value="F-box-like_dom_sf"/>
</dbReference>
<dbReference type="SMART" id="SM00256">
    <property type="entry name" value="FBOX"/>
    <property type="match status" value="1"/>
</dbReference>
<dbReference type="PANTHER" id="PTHR31672">
    <property type="entry name" value="BNACNNG10540D PROTEIN"/>
    <property type="match status" value="1"/>
</dbReference>
<accession>A0A2N9E9M2</accession>
<dbReference type="InterPro" id="IPR013187">
    <property type="entry name" value="F-box-assoc_dom_typ3"/>
</dbReference>
<dbReference type="InterPro" id="IPR050796">
    <property type="entry name" value="SCF_F-box_component"/>
</dbReference>
<sequence>MSDDLPEEVIVNILQRLPVNSIINCMCVCKLWNSLISSQYFITTHLNFTLCNTGPHLLFSHYDLNLEKYRLTLHSSIDPFPRNHFYKALDLTFQTFFLRLLDFKEALDKGFFAFPLDFIDLPCLHHVIIRFSTIVGSYNGILCLIDDEFCSEDFDLFVLCNPSIHKAICLPVPNIRFNSHGPFYTSRGFGYDPTTLDYKVVRIAYLETESKTVPVPTLVEIYTLSTGVWRYVNPPGPPGLIPDRTIPVFLNGAVHWLGHTDPNIKGKEDDPNGKGKKDGIFRNVIVVFDMVHEVFNKVMAVPESLERVKNLRMGVAVVGDGSLALVPCSSVVVNDEVDSNSVWVMREYGVAESWTRLFDFNVLGGIERVVGFKKNGEVLVVTNAYEHQLVCYEPRSRTISNPHIISPTGSLYLDTFVESLVLLDVTDGVLERQVVNNSSSSSKGKEKIN</sequence>